<dbReference type="InterPro" id="IPR029017">
    <property type="entry name" value="Enolase-like_N"/>
</dbReference>
<reference evidence="13" key="1">
    <citation type="journal article" date="2011" name="Genome Biol.">
        <title>Comparative genomics of the social amoebae Dictyostelium discoideum and Dictyostelium purpureum.</title>
        <authorList>
            <consortium name="US DOE Joint Genome Institute (JGI-PGF)"/>
            <person name="Sucgang R."/>
            <person name="Kuo A."/>
            <person name="Tian X."/>
            <person name="Salerno W."/>
            <person name="Parikh A."/>
            <person name="Feasley C.L."/>
            <person name="Dalin E."/>
            <person name="Tu H."/>
            <person name="Huang E."/>
            <person name="Barry K."/>
            <person name="Lindquist E."/>
            <person name="Shapiro H."/>
            <person name="Bruce D."/>
            <person name="Schmutz J."/>
            <person name="Salamov A."/>
            <person name="Fey P."/>
            <person name="Gaudet P."/>
            <person name="Anjard C."/>
            <person name="Babu M.M."/>
            <person name="Basu S."/>
            <person name="Bushmanova Y."/>
            <person name="van der Wel H."/>
            <person name="Katoh-Kurasawa M."/>
            <person name="Dinh C."/>
            <person name="Coutinho P.M."/>
            <person name="Saito T."/>
            <person name="Elias M."/>
            <person name="Schaap P."/>
            <person name="Kay R.R."/>
            <person name="Henrissat B."/>
            <person name="Eichinger L."/>
            <person name="Rivero F."/>
            <person name="Putnam N.H."/>
            <person name="West C.M."/>
            <person name="Loomis W.F."/>
            <person name="Chisholm R.L."/>
            <person name="Shaulsky G."/>
            <person name="Strassmann J.E."/>
            <person name="Queller D.C."/>
            <person name="Kuspa A."/>
            <person name="Grigoriev I.V."/>
        </authorList>
    </citation>
    <scope>NUCLEOTIDE SEQUENCE [LARGE SCALE GENOMIC DNA]</scope>
    <source>
        <strain evidence="13">QSDP1</strain>
    </source>
</reference>
<dbReference type="InterPro" id="IPR036849">
    <property type="entry name" value="Enolase-like_C_sf"/>
</dbReference>
<feature type="binding site" evidence="9">
    <location>
        <position position="244"/>
    </location>
    <ligand>
        <name>Mg(2+)</name>
        <dbReference type="ChEBI" id="CHEBI:18420"/>
    </ligand>
</feature>
<evidence type="ECO:0000256" key="8">
    <source>
        <dbReference type="PIRSR" id="PIRSR001400-2"/>
    </source>
</evidence>
<keyword evidence="6" id="KW-0456">Lyase</keyword>
<dbReference type="SMART" id="SM01192">
    <property type="entry name" value="Enolase_C"/>
    <property type="match status" value="1"/>
</dbReference>
<evidence type="ECO:0000256" key="7">
    <source>
        <dbReference type="PIRSR" id="PIRSR001400-1"/>
    </source>
</evidence>
<evidence type="ECO:0000259" key="11">
    <source>
        <dbReference type="SMART" id="SM01193"/>
    </source>
</evidence>
<proteinExistence type="inferred from homology"/>
<feature type="domain" description="Enolase C-terminal TIM barrel" evidence="10">
    <location>
        <begin position="141"/>
        <end position="439"/>
    </location>
</feature>
<evidence type="ECO:0000256" key="1">
    <source>
        <dbReference type="ARBA" id="ARBA00005031"/>
    </source>
</evidence>
<dbReference type="eggNOG" id="KOG2670">
    <property type="taxonomic scope" value="Eukaryota"/>
</dbReference>
<keyword evidence="13" id="KW-1185">Reference proteome</keyword>
<evidence type="ECO:0000259" key="10">
    <source>
        <dbReference type="SMART" id="SM01192"/>
    </source>
</evidence>
<dbReference type="CDD" id="cd03313">
    <property type="entry name" value="enolase"/>
    <property type="match status" value="1"/>
</dbReference>
<dbReference type="GO" id="GO:0000015">
    <property type="term" value="C:phosphopyruvate hydratase complex"/>
    <property type="evidence" value="ECO:0000318"/>
    <property type="project" value="GO_Central"/>
</dbReference>
<dbReference type="PROSITE" id="PS00164">
    <property type="entry name" value="ENOLASE"/>
    <property type="match status" value="1"/>
</dbReference>
<feature type="binding site" evidence="8">
    <location>
        <position position="322"/>
    </location>
    <ligand>
        <name>substrate</name>
    </ligand>
</feature>
<keyword evidence="9" id="KW-0479">Metal-binding</keyword>
<feature type="binding site" evidence="8">
    <location>
        <begin position="374"/>
        <end position="377"/>
    </location>
    <ligand>
        <name>substrate</name>
    </ligand>
</feature>
<accession>F0ZJC2</accession>
<evidence type="ECO:0000313" key="13">
    <source>
        <dbReference type="Proteomes" id="UP000001064"/>
    </source>
</evidence>
<dbReference type="EMBL" id="GL871042">
    <property type="protein sequence ID" value="EGC35938.1"/>
    <property type="molecule type" value="Genomic_DNA"/>
</dbReference>
<feature type="binding site" evidence="8">
    <location>
        <position position="297"/>
    </location>
    <ligand>
        <name>substrate</name>
    </ligand>
</feature>
<comment type="similarity">
    <text evidence="2">Belongs to the enolase family.</text>
</comment>
<dbReference type="Pfam" id="PF03952">
    <property type="entry name" value="Enolase_N"/>
    <property type="match status" value="1"/>
</dbReference>
<feature type="binding site" evidence="9">
    <location>
        <position position="322"/>
    </location>
    <ligand>
        <name>Mg(2+)</name>
        <dbReference type="ChEBI" id="CHEBI:18420"/>
    </ligand>
</feature>
<protein>
    <recommendedName>
        <fullName evidence="3">phosphopyruvate hydratase</fullName>
        <ecNumber evidence="3">4.2.1.11</ecNumber>
    </recommendedName>
</protein>
<dbReference type="PANTHER" id="PTHR11902">
    <property type="entry name" value="ENOLASE"/>
    <property type="match status" value="1"/>
</dbReference>
<dbReference type="SFLD" id="SFLDS00001">
    <property type="entry name" value="Enolase"/>
    <property type="match status" value="1"/>
</dbReference>
<dbReference type="UniPathway" id="UPA00109">
    <property type="reaction ID" value="UER00187"/>
</dbReference>
<sequence>MSTIKSIKAREILDSRGNPTLEVELFTNKGQTFIAKVPSGASTGINEAFELRDGDKSRYLGKGVLNAVRNVEDIISKALFGKDVLNQVEIDNTMIKLDGTKNKSKLGANAIVGVSMAVARAAACEKGVPLYRYISELAGTNIRLPVPCFNVINGGKHAGNPLPIQEFMLVPLGAPSFAEALRYGSEIYHVLKEVISKRYGLDATNVGDEGGFAPPILDIKDAFDILVNAIDLAGYTGKVKIGFDSAASEFLDQKTNNYDLDFKKKAAGTGKSSLVTPDALADMYSKFIEQYPIVFIEDPFGEEDWSSFKKFTSVSRVPIIGDDLLCTNPERIKRAIKEKTCNSLLLKINQIGTLSETIEAANLAKGAGWGCLVSHRSGETDDSFIADLVVGLGTGQIKSGAPCRFERLAKYNRLMKIEETEILSNGNKIKFAGKEFSHF</sequence>
<evidence type="ECO:0000256" key="5">
    <source>
        <dbReference type="ARBA" id="ARBA00023152"/>
    </source>
</evidence>
<feature type="binding site" evidence="8">
    <location>
        <position position="157"/>
    </location>
    <ligand>
        <name>substrate</name>
    </ligand>
</feature>
<dbReference type="InterPro" id="IPR020810">
    <property type="entry name" value="Enolase_C"/>
</dbReference>
<dbReference type="VEuPathDB" id="AmoebaDB:DICPUDRAFT_54877"/>
<dbReference type="FunFam" id="3.30.390.10:FF:000001">
    <property type="entry name" value="Enolase"/>
    <property type="match status" value="1"/>
</dbReference>
<name>F0ZJC2_DICPU</name>
<comment type="pathway">
    <text evidence="1">Carbohydrate degradation; glycolysis; pyruvate from D-glyceraldehyde 3-phosphate: step 4/5.</text>
</comment>
<dbReference type="GO" id="GO:0004634">
    <property type="term" value="F:phosphopyruvate hydratase activity"/>
    <property type="evidence" value="ECO:0000318"/>
    <property type="project" value="GO_Central"/>
</dbReference>
<dbReference type="OMA" id="WGCLVSH"/>
<feature type="active site" description="Proton donor" evidence="7">
    <location>
        <position position="209"/>
    </location>
</feature>
<gene>
    <name evidence="12" type="ORF">DICPUDRAFT_54877</name>
</gene>
<feature type="active site" description="Proton acceptor" evidence="7">
    <location>
        <position position="347"/>
    </location>
</feature>
<dbReference type="SFLD" id="SFLDF00002">
    <property type="entry name" value="enolase"/>
    <property type="match status" value="1"/>
</dbReference>
<evidence type="ECO:0000256" key="4">
    <source>
        <dbReference type="ARBA" id="ARBA00022842"/>
    </source>
</evidence>
<dbReference type="PRINTS" id="PR00148">
    <property type="entry name" value="ENOLASE"/>
</dbReference>
<feature type="binding site" evidence="8">
    <location>
        <position position="166"/>
    </location>
    <ligand>
        <name>substrate</name>
    </ligand>
</feature>
<dbReference type="SFLD" id="SFLDG00178">
    <property type="entry name" value="enolase"/>
    <property type="match status" value="1"/>
</dbReference>
<keyword evidence="5" id="KW-0324">Glycolysis</keyword>
<dbReference type="STRING" id="5786.F0ZJC2"/>
<dbReference type="GeneID" id="10500486"/>
<dbReference type="InterPro" id="IPR000941">
    <property type="entry name" value="Enolase"/>
</dbReference>
<dbReference type="SUPFAM" id="SSF51604">
    <property type="entry name" value="Enolase C-terminal domain-like"/>
    <property type="match status" value="1"/>
</dbReference>
<evidence type="ECO:0000256" key="9">
    <source>
        <dbReference type="PIRSR" id="PIRSR001400-3"/>
    </source>
</evidence>
<dbReference type="Pfam" id="PF00113">
    <property type="entry name" value="Enolase_C"/>
    <property type="match status" value="1"/>
</dbReference>
<dbReference type="InterPro" id="IPR020811">
    <property type="entry name" value="Enolase_N"/>
</dbReference>
<dbReference type="RefSeq" id="XP_003287511.1">
    <property type="nucleotide sequence ID" value="XM_003287463.1"/>
</dbReference>
<dbReference type="FunCoup" id="F0ZJC2">
    <property type="interactions" value="127"/>
</dbReference>
<dbReference type="AlphaFoldDB" id="F0ZJC2"/>
<dbReference type="Gene3D" id="3.20.20.120">
    <property type="entry name" value="Enolase-like C-terminal domain"/>
    <property type="match status" value="1"/>
</dbReference>
<dbReference type="GO" id="GO:0000287">
    <property type="term" value="F:magnesium ion binding"/>
    <property type="evidence" value="ECO:0007669"/>
    <property type="project" value="InterPro"/>
</dbReference>
<dbReference type="SUPFAM" id="SSF54826">
    <property type="entry name" value="Enolase N-terminal domain-like"/>
    <property type="match status" value="1"/>
</dbReference>
<dbReference type="InterPro" id="IPR020809">
    <property type="entry name" value="Enolase_CS"/>
</dbReference>
<evidence type="ECO:0000256" key="3">
    <source>
        <dbReference type="ARBA" id="ARBA00012058"/>
    </source>
</evidence>
<dbReference type="PANTHER" id="PTHR11902:SF1">
    <property type="entry name" value="ENOLASE"/>
    <property type="match status" value="1"/>
</dbReference>
<dbReference type="FunFam" id="3.20.20.120:FF:000002">
    <property type="entry name" value="Enolase 1"/>
    <property type="match status" value="1"/>
</dbReference>
<dbReference type="InParanoid" id="F0ZJC2"/>
<dbReference type="SMART" id="SM01193">
    <property type="entry name" value="Enolase_N"/>
    <property type="match status" value="1"/>
</dbReference>
<dbReference type="KEGG" id="dpp:DICPUDRAFT_54877"/>
<dbReference type="PIRSF" id="PIRSF001400">
    <property type="entry name" value="Enolase"/>
    <property type="match status" value="1"/>
</dbReference>
<feature type="domain" description="Enolase N-terminal" evidence="11">
    <location>
        <begin position="4"/>
        <end position="134"/>
    </location>
</feature>
<feature type="binding site" evidence="9">
    <location>
        <position position="297"/>
    </location>
    <ligand>
        <name>Mg(2+)</name>
        <dbReference type="ChEBI" id="CHEBI:18420"/>
    </ligand>
</feature>
<evidence type="ECO:0000256" key="6">
    <source>
        <dbReference type="ARBA" id="ARBA00023239"/>
    </source>
</evidence>
<organism evidence="12 13">
    <name type="scientific">Dictyostelium purpureum</name>
    <name type="common">Slime mold</name>
    <dbReference type="NCBI Taxonomy" id="5786"/>
    <lineage>
        <taxon>Eukaryota</taxon>
        <taxon>Amoebozoa</taxon>
        <taxon>Evosea</taxon>
        <taxon>Eumycetozoa</taxon>
        <taxon>Dictyostelia</taxon>
        <taxon>Dictyosteliales</taxon>
        <taxon>Dictyosteliaceae</taxon>
        <taxon>Dictyostelium</taxon>
    </lineage>
</organism>
<comment type="cofactor">
    <cofactor evidence="9">
        <name>Mg(2+)</name>
        <dbReference type="ChEBI" id="CHEBI:18420"/>
    </cofactor>
    <text evidence="9">Mg(2+) is required for catalysis and for stabilizing the dimer.</text>
</comment>
<dbReference type="NCBIfam" id="TIGR01060">
    <property type="entry name" value="eno"/>
    <property type="match status" value="1"/>
</dbReference>
<dbReference type="HAMAP" id="MF_00318">
    <property type="entry name" value="Enolase"/>
    <property type="match status" value="1"/>
</dbReference>
<keyword evidence="4 9" id="KW-0460">Magnesium</keyword>
<dbReference type="Gene3D" id="3.30.390.10">
    <property type="entry name" value="Enolase-like, N-terminal domain"/>
    <property type="match status" value="1"/>
</dbReference>
<feature type="binding site" evidence="8">
    <location>
        <position position="398"/>
    </location>
    <ligand>
        <name>substrate</name>
    </ligand>
</feature>
<dbReference type="EC" id="4.2.1.11" evidence="3"/>
<evidence type="ECO:0000256" key="2">
    <source>
        <dbReference type="ARBA" id="ARBA00009604"/>
    </source>
</evidence>
<dbReference type="OrthoDB" id="1739814at2759"/>
<dbReference type="Proteomes" id="UP000001064">
    <property type="component" value="Unassembled WGS sequence"/>
</dbReference>
<evidence type="ECO:0000313" key="12">
    <source>
        <dbReference type="EMBL" id="EGC35938.1"/>
    </source>
</evidence>
<dbReference type="GO" id="GO:0006096">
    <property type="term" value="P:glycolytic process"/>
    <property type="evidence" value="ECO:0000318"/>
    <property type="project" value="GO_Central"/>
</dbReference>